<feature type="region of interest" description="Disordered" evidence="1">
    <location>
        <begin position="419"/>
        <end position="439"/>
    </location>
</feature>
<feature type="region of interest" description="Disordered" evidence="1">
    <location>
        <begin position="217"/>
        <end position="236"/>
    </location>
</feature>
<evidence type="ECO:0000256" key="1">
    <source>
        <dbReference type="SAM" id="MobiDB-lite"/>
    </source>
</evidence>
<feature type="compositionally biased region" description="Low complexity" evidence="1">
    <location>
        <begin position="427"/>
        <end position="439"/>
    </location>
</feature>
<reference evidence="3" key="1">
    <citation type="submission" date="2025-08" db="UniProtKB">
        <authorList>
            <consortium name="Ensembl"/>
        </authorList>
    </citation>
    <scope>IDENTIFICATION</scope>
</reference>
<dbReference type="GO" id="GO:0048012">
    <property type="term" value="P:hepatocyte growth factor receptor signaling pathway"/>
    <property type="evidence" value="ECO:0007669"/>
    <property type="project" value="InterPro"/>
</dbReference>
<gene>
    <name evidence="3" type="primary">Muc20</name>
</gene>
<feature type="signal peptide" evidence="2">
    <location>
        <begin position="1"/>
        <end position="21"/>
    </location>
</feature>
<evidence type="ECO:0000313" key="3">
    <source>
        <dbReference type="Ensembl" id="ENSNGAP00000011579.1"/>
    </source>
</evidence>
<proteinExistence type="predicted"/>
<dbReference type="GeneTree" id="ENSGT00730000111453"/>
<evidence type="ECO:0000313" key="4">
    <source>
        <dbReference type="Proteomes" id="UP000694381"/>
    </source>
</evidence>
<organism evidence="3 4">
    <name type="scientific">Nannospalax galili</name>
    <name type="common">Northern Israeli blind subterranean mole rat</name>
    <name type="synonym">Spalax galili</name>
    <dbReference type="NCBI Taxonomy" id="1026970"/>
    <lineage>
        <taxon>Eukaryota</taxon>
        <taxon>Metazoa</taxon>
        <taxon>Chordata</taxon>
        <taxon>Craniata</taxon>
        <taxon>Vertebrata</taxon>
        <taxon>Euteleostomi</taxon>
        <taxon>Mammalia</taxon>
        <taxon>Eutheria</taxon>
        <taxon>Euarchontoglires</taxon>
        <taxon>Glires</taxon>
        <taxon>Rodentia</taxon>
        <taxon>Myomorpha</taxon>
        <taxon>Muroidea</taxon>
        <taxon>Spalacidae</taxon>
        <taxon>Spalacinae</taxon>
        <taxon>Nannospalax</taxon>
    </lineage>
</organism>
<dbReference type="PANTHER" id="PTHR37358:SF1">
    <property type="entry name" value="MUCIN-20"/>
    <property type="match status" value="1"/>
</dbReference>
<accession>A0A8C6R2Z0</accession>
<reference evidence="3" key="2">
    <citation type="submission" date="2025-09" db="UniProtKB">
        <authorList>
            <consortium name="Ensembl"/>
        </authorList>
    </citation>
    <scope>IDENTIFICATION</scope>
</reference>
<dbReference type="PANTHER" id="PTHR37358">
    <property type="entry name" value="MUCIN-20"/>
    <property type="match status" value="1"/>
</dbReference>
<keyword evidence="2" id="KW-0732">Signal</keyword>
<feature type="region of interest" description="Disordered" evidence="1">
    <location>
        <begin position="330"/>
        <end position="352"/>
    </location>
</feature>
<feature type="chain" id="PRO_5034352303" evidence="2">
    <location>
        <begin position="22"/>
        <end position="682"/>
    </location>
</feature>
<dbReference type="Ensembl" id="ENSNGAT00000017127.1">
    <property type="protein sequence ID" value="ENSNGAP00000011579.1"/>
    <property type="gene ID" value="ENSNGAG00000013676.1"/>
</dbReference>
<feature type="region of interest" description="Disordered" evidence="1">
    <location>
        <begin position="661"/>
        <end position="682"/>
    </location>
</feature>
<dbReference type="Proteomes" id="UP000694381">
    <property type="component" value="Unassembled WGS sequence"/>
</dbReference>
<feature type="region of interest" description="Disordered" evidence="1">
    <location>
        <begin position="567"/>
        <end position="589"/>
    </location>
</feature>
<name>A0A8C6R2Z0_NANGA</name>
<sequence length="682" mass="71737">MSSVWDLALALLFFCWEAGVSVNSTGLSTSRSIPLVTTNNTEVTALTQRVRLSSEGTFQTMDPAGHDPLETQTLNPKATSKTLILTSTISEVDSRDTWTTSPVTETKKTQTTCPSASTLETQTTFLAAVTMEPQSTLAAIETEKTQITFPATETTSPAASTLDPQTTSSSASILKLQTTSPAASTLETQTTSLEASTMEIQTTSPEALTVDTRTTFSAASTPGTQTTPSATSTLETQTISPEALTIEIQITSPETRTLPKTIPSNLEVLHTTPMETYATSGSLGRTGVTTVETDVVSVPTEAIFDTLCTDDSSEEARKITTDLLTLAHTSTEAKSLSSESSSSSDSSVDVLTSSQAQEPDIATLAKDLVTFSITHIELSSCITEIRTSDIISGTSDTDHSPTGVALSTSETSALFNSIEGESNVPKTTTSTETLSTTSTSKSVILDTTLETKLPTSSNKERETTVPKTPIPTESLVTISRNPAFSIETQSHTEVLGTITIPTAAGSTVGEVTSFTASSVSVNSSSAVAATKNFIPSEIFTIGNKTNSSFPVGSSLSPFVYLTTASTRKKTNTRASPKTPMSPPTSTPTIAWTKKTTKATASGDGGFLLVRLSMASPEDLTETRVVERLMQVTHKPSHYAHLPLRWGRRPRCSCPGYLSASLSEPGGGRPPPQHPAAGCSGSG</sequence>
<dbReference type="AlphaFoldDB" id="A0A8C6R2Z0"/>
<dbReference type="InterPro" id="IPR034551">
    <property type="entry name" value="MUC20"/>
</dbReference>
<protein>
    <submittedName>
        <fullName evidence="3">Mucin 20</fullName>
    </submittedName>
</protein>
<evidence type="ECO:0000256" key="2">
    <source>
        <dbReference type="SAM" id="SignalP"/>
    </source>
</evidence>
<keyword evidence="4" id="KW-1185">Reference proteome</keyword>